<evidence type="ECO:0000313" key="2">
    <source>
        <dbReference type="EMBL" id="MBC3900493.1"/>
    </source>
</evidence>
<keyword evidence="1" id="KW-0175">Coiled coil</keyword>
<dbReference type="RefSeq" id="WP_026394880.1">
    <property type="nucleotide sequence ID" value="NZ_WJBE01000012.1"/>
</dbReference>
<sequence length="96" mass="11328">MQMETILKNYDDMRVMRMIKKQLINCESKLDLLRKEYEEKDDQLLALGIKKEVTNRSVDEEEVGALTARLEALKKEIQEIEEDKSKMAAFNAYTRQ</sequence>
<reference evidence="2 3" key="1">
    <citation type="journal article" date="2020" name="mSystems">
        <title>Defining Genomic and Predicted Metabolic Features of the Acetobacterium Genus.</title>
        <authorList>
            <person name="Ross D.E."/>
            <person name="Marshall C.W."/>
            <person name="Gulliver D."/>
            <person name="May H.D."/>
            <person name="Norman R.S."/>
        </authorList>
    </citation>
    <scope>NUCLEOTIDE SEQUENCE [LARGE SCALE GENOMIC DNA]</scope>
    <source>
        <strain evidence="2 3">DSM 4132</strain>
    </source>
</reference>
<dbReference type="EMBL" id="WJBE01000012">
    <property type="protein sequence ID" value="MBC3900493.1"/>
    <property type="molecule type" value="Genomic_DNA"/>
</dbReference>
<name>A0ABR6YZ90_9FIRM</name>
<evidence type="ECO:0000256" key="1">
    <source>
        <dbReference type="SAM" id="Coils"/>
    </source>
</evidence>
<evidence type="ECO:0000313" key="3">
    <source>
        <dbReference type="Proteomes" id="UP000622405"/>
    </source>
</evidence>
<dbReference type="Proteomes" id="UP000622405">
    <property type="component" value="Unassembled WGS sequence"/>
</dbReference>
<feature type="coiled-coil region" evidence="1">
    <location>
        <begin position="16"/>
        <end position="90"/>
    </location>
</feature>
<gene>
    <name evidence="2" type="ORF">GH811_12785</name>
</gene>
<keyword evidence="3" id="KW-1185">Reference proteome</keyword>
<organism evidence="2 3">
    <name type="scientific">Acetobacterium malicum</name>
    <dbReference type="NCBI Taxonomy" id="52692"/>
    <lineage>
        <taxon>Bacteria</taxon>
        <taxon>Bacillati</taxon>
        <taxon>Bacillota</taxon>
        <taxon>Clostridia</taxon>
        <taxon>Eubacteriales</taxon>
        <taxon>Eubacteriaceae</taxon>
        <taxon>Acetobacterium</taxon>
    </lineage>
</organism>
<comment type="caution">
    <text evidence="2">The sequence shown here is derived from an EMBL/GenBank/DDBJ whole genome shotgun (WGS) entry which is preliminary data.</text>
</comment>
<accession>A0ABR6YZ90</accession>
<protein>
    <submittedName>
        <fullName evidence="2">Uncharacterized protein</fullName>
    </submittedName>
</protein>
<proteinExistence type="predicted"/>